<gene>
    <name evidence="1" type="ORF">SAMN06265222_1011125</name>
</gene>
<reference evidence="1 2" key="1">
    <citation type="submission" date="2017-05" db="EMBL/GenBank/DDBJ databases">
        <authorList>
            <person name="Varghese N."/>
            <person name="Submissions S."/>
        </authorList>
    </citation>
    <scope>NUCLEOTIDE SEQUENCE [LARGE SCALE GENOMIC DNA]</scope>
    <source>
        <strain evidence="1 2">DSM 25457</strain>
    </source>
</reference>
<comment type="caution">
    <text evidence="1">The sequence shown here is derived from an EMBL/GenBank/DDBJ whole genome shotgun (WGS) entry which is preliminary data.</text>
</comment>
<protein>
    <submittedName>
        <fullName evidence="1">Uncharacterized protein</fullName>
    </submittedName>
</protein>
<evidence type="ECO:0000313" key="2">
    <source>
        <dbReference type="Proteomes" id="UP001158067"/>
    </source>
</evidence>
<organism evidence="1 2">
    <name type="scientific">Neorhodopirellula lusitana</name>
    <dbReference type="NCBI Taxonomy" id="445327"/>
    <lineage>
        <taxon>Bacteria</taxon>
        <taxon>Pseudomonadati</taxon>
        <taxon>Planctomycetota</taxon>
        <taxon>Planctomycetia</taxon>
        <taxon>Pirellulales</taxon>
        <taxon>Pirellulaceae</taxon>
        <taxon>Neorhodopirellula</taxon>
    </lineage>
</organism>
<accession>A0ABY1PS06</accession>
<name>A0ABY1PS06_9BACT</name>
<proteinExistence type="predicted"/>
<sequence length="54" mass="5852">MGGTRSVCVSPPCRFGVPLSDLGATSHVPYLMALVKRDVTQQNMGIWVIFISSK</sequence>
<evidence type="ECO:0000313" key="1">
    <source>
        <dbReference type="EMBL" id="SMP44343.1"/>
    </source>
</evidence>
<dbReference type="EMBL" id="FXUG01000001">
    <property type="protein sequence ID" value="SMP44343.1"/>
    <property type="molecule type" value="Genomic_DNA"/>
</dbReference>
<dbReference type="Proteomes" id="UP001158067">
    <property type="component" value="Unassembled WGS sequence"/>
</dbReference>
<keyword evidence="2" id="KW-1185">Reference proteome</keyword>